<dbReference type="HOGENOM" id="CLU_040028_0_0_14"/>
<sequence>MKIKKIKLLKALALTGAFGIVATVPVIVSSCSSTSDNNGNGNNNNDNNGGGSGTDQQQGTTYTPAIKTEVSLSGSLSKIYDTTTGDSRKNTNEMIAQDILSNPEDYFTNGADLKNVQGWSVTVDGNFDSQSTWTGEAYSAWSANATFSGVYAIASEQLNITSLNDLKTQLSDSTKLKAICDAIPGLRFSSATASSYQVQNQVGFTGDDLLHINVTAQDGNNTRNMNLGIPVSDLNLKITGLKVSVNGTNNETGNNVESVENLTTDFTYNIGIKDTVDFTQPTTTPTTTEANKNNVNEALKALGYTKTDGSLDNDKIAAAVGIYNCTFVASSIQEDSNTPNKFTITLKATPNENYVWEDGTREAKDVSFDVTFTVN</sequence>
<dbReference type="InterPro" id="IPR011653">
    <property type="entry name" value="Lipoprotein_p35"/>
</dbReference>
<organism evidence="3 4">
    <name type="scientific">Malacoplasma penetrans (strain HF-2)</name>
    <name type="common">Mycoplasma penetrans</name>
    <dbReference type="NCBI Taxonomy" id="272633"/>
    <lineage>
        <taxon>Bacteria</taxon>
        <taxon>Bacillati</taxon>
        <taxon>Mycoplasmatota</taxon>
        <taxon>Mycoplasmoidales</taxon>
        <taxon>Mycoplasmoidaceae</taxon>
        <taxon>Malacoplasma</taxon>
    </lineage>
</organism>
<dbReference type="STRING" id="272633.gene:10731803"/>
<dbReference type="InParanoid" id="Q8EV86"/>
<dbReference type="Proteomes" id="UP000002522">
    <property type="component" value="Chromosome"/>
</dbReference>
<dbReference type="PROSITE" id="PS51257">
    <property type="entry name" value="PROKAR_LIPOPROTEIN"/>
    <property type="match status" value="1"/>
</dbReference>
<feature type="compositionally biased region" description="Low complexity" evidence="1">
    <location>
        <begin position="33"/>
        <end position="47"/>
    </location>
</feature>
<name>Q8EV86_MALP2</name>
<keyword evidence="3" id="KW-0449">Lipoprotein</keyword>
<dbReference type="RefSeq" id="WP_011077504.1">
    <property type="nucleotide sequence ID" value="NC_004432.1"/>
</dbReference>
<accession>Q8EV86</accession>
<feature type="signal peptide" evidence="2">
    <location>
        <begin position="1"/>
        <end position="22"/>
    </location>
</feature>
<feature type="region of interest" description="Disordered" evidence="1">
    <location>
        <begin position="33"/>
        <end position="60"/>
    </location>
</feature>
<evidence type="ECO:0000313" key="4">
    <source>
        <dbReference type="Proteomes" id="UP000002522"/>
    </source>
</evidence>
<keyword evidence="2" id="KW-0732">Signal</keyword>
<keyword evidence="4" id="KW-1185">Reference proteome</keyword>
<feature type="chain" id="PRO_5004305837" evidence="2">
    <location>
        <begin position="23"/>
        <end position="375"/>
    </location>
</feature>
<protein>
    <submittedName>
        <fullName evidence="3">P35 lipoprotein homolog reported as IMP14</fullName>
    </submittedName>
</protein>
<dbReference type="AlphaFoldDB" id="Q8EV86"/>
<reference evidence="3 4" key="1">
    <citation type="journal article" date="2002" name="Nucleic Acids Res.">
        <title>The complete genomic sequence of Mycoplasma penetrans, an intracellular bacterial pathogen in humans.</title>
        <authorList>
            <person name="Sasaki Y."/>
            <person name="Ishikawa J."/>
            <person name="Yamashita A."/>
            <person name="Oshima K."/>
            <person name="Kenri T."/>
            <person name="Furuya K."/>
            <person name="Yoshino C."/>
            <person name="Horino A."/>
            <person name="Shiba T."/>
            <person name="Sasaki T."/>
            <person name="Hattori M."/>
        </authorList>
    </citation>
    <scope>NUCLEOTIDE SEQUENCE [LARGE SCALE GENOMIC DNA]</scope>
    <source>
        <strain evidence="3 4">HF-2</strain>
    </source>
</reference>
<proteinExistence type="predicted"/>
<dbReference type="Pfam" id="PF07668">
    <property type="entry name" value="MpPF1"/>
    <property type="match status" value="1"/>
</dbReference>
<evidence type="ECO:0000256" key="2">
    <source>
        <dbReference type="SAM" id="SignalP"/>
    </source>
</evidence>
<gene>
    <name evidence="3" type="ordered locus">MYPE6820</name>
</gene>
<evidence type="ECO:0000256" key="1">
    <source>
        <dbReference type="SAM" id="MobiDB-lite"/>
    </source>
</evidence>
<dbReference type="EMBL" id="BA000026">
    <property type="protein sequence ID" value="BAC44474.1"/>
    <property type="molecule type" value="Genomic_DNA"/>
</dbReference>
<dbReference type="GO" id="GO:0016020">
    <property type="term" value="C:membrane"/>
    <property type="evidence" value="ECO:0007669"/>
    <property type="project" value="InterPro"/>
</dbReference>
<dbReference type="KEGG" id="mpe:MYPE6820"/>
<evidence type="ECO:0000313" key="3">
    <source>
        <dbReference type="EMBL" id="BAC44474.1"/>
    </source>
</evidence>